<sequence length="305" mass="32865">MITTDADPQWIDPEQATACWAAEGGEWALQAEDVTAAGVRRPALSGVTLRLPQGAVLGLVGRNGAGKSTLLRCLVGLGAPERGECRLLGQPSLQLHDAQRHRLGYVSQSPDLFDRFDAVAHFQHFGALYAGWDDRRALALATQLGLPLGVRAGNLSLGDQQKLSLVLALGHDPDVLILDEPMASLDPVSRRDVMRALFSRARARPDRSIVISSHLLSDLERVVTHVAFLRDGHLQLVGEWDRLSESVRLVSLDAQALDRLPRAAVIHRLGPTGCNEVLVDGSRAPALAGHGQALGLDELFAALNR</sequence>
<name>A0ABU9CDH3_9BURK</name>
<dbReference type="InterPro" id="IPR017871">
    <property type="entry name" value="ABC_transporter-like_CS"/>
</dbReference>
<dbReference type="EMBL" id="JBBUTH010000003">
    <property type="protein sequence ID" value="MEK8049928.1"/>
    <property type="molecule type" value="Genomic_DNA"/>
</dbReference>
<dbReference type="InterPro" id="IPR051782">
    <property type="entry name" value="ABC_Transporter_VariousFunc"/>
</dbReference>
<keyword evidence="2" id="KW-1003">Cell membrane</keyword>
<dbReference type="CDD" id="cd03230">
    <property type="entry name" value="ABC_DR_subfamily_A"/>
    <property type="match status" value="1"/>
</dbReference>
<reference evidence="6 7" key="1">
    <citation type="submission" date="2024-04" db="EMBL/GenBank/DDBJ databases">
        <title>Novel species of the genus Ideonella isolated from streams.</title>
        <authorList>
            <person name="Lu H."/>
        </authorList>
    </citation>
    <scope>NUCLEOTIDE SEQUENCE [LARGE SCALE GENOMIC DNA]</scope>
    <source>
        <strain evidence="6 7">DXS22W</strain>
    </source>
</reference>
<evidence type="ECO:0000256" key="2">
    <source>
        <dbReference type="ARBA" id="ARBA00022475"/>
    </source>
</evidence>
<dbReference type="Gene3D" id="3.40.50.300">
    <property type="entry name" value="P-loop containing nucleotide triphosphate hydrolases"/>
    <property type="match status" value="1"/>
</dbReference>
<dbReference type="PANTHER" id="PTHR42939:SF1">
    <property type="entry name" value="ABC TRANSPORTER ATP-BINDING PROTEIN ALBC-RELATED"/>
    <property type="match status" value="1"/>
</dbReference>
<dbReference type="RefSeq" id="WP_341409598.1">
    <property type="nucleotide sequence ID" value="NZ_JBBUTH010000003.1"/>
</dbReference>
<keyword evidence="7" id="KW-1185">Reference proteome</keyword>
<keyword evidence="3" id="KW-0547">Nucleotide-binding</keyword>
<dbReference type="Pfam" id="PF00005">
    <property type="entry name" value="ABC_tran"/>
    <property type="match status" value="1"/>
</dbReference>
<evidence type="ECO:0000256" key="1">
    <source>
        <dbReference type="ARBA" id="ARBA00022448"/>
    </source>
</evidence>
<dbReference type="InterPro" id="IPR003439">
    <property type="entry name" value="ABC_transporter-like_ATP-bd"/>
</dbReference>
<dbReference type="PROSITE" id="PS50893">
    <property type="entry name" value="ABC_TRANSPORTER_2"/>
    <property type="match status" value="1"/>
</dbReference>
<gene>
    <name evidence="6" type="ORF">AACH10_06740</name>
</gene>
<comment type="caution">
    <text evidence="6">The sequence shown here is derived from an EMBL/GenBank/DDBJ whole genome shotgun (WGS) entry which is preliminary data.</text>
</comment>
<proteinExistence type="predicted"/>
<dbReference type="InterPro" id="IPR003593">
    <property type="entry name" value="AAA+_ATPase"/>
</dbReference>
<keyword evidence="4 6" id="KW-0067">ATP-binding</keyword>
<keyword evidence="2" id="KW-0472">Membrane</keyword>
<evidence type="ECO:0000256" key="3">
    <source>
        <dbReference type="ARBA" id="ARBA00022741"/>
    </source>
</evidence>
<dbReference type="InterPro" id="IPR027417">
    <property type="entry name" value="P-loop_NTPase"/>
</dbReference>
<organism evidence="6 7">
    <name type="scientific">Pseudaquabacterium inlustre</name>
    <dbReference type="NCBI Taxonomy" id="2984192"/>
    <lineage>
        <taxon>Bacteria</taxon>
        <taxon>Pseudomonadati</taxon>
        <taxon>Pseudomonadota</taxon>
        <taxon>Betaproteobacteria</taxon>
        <taxon>Burkholderiales</taxon>
        <taxon>Sphaerotilaceae</taxon>
        <taxon>Pseudaquabacterium</taxon>
    </lineage>
</organism>
<feature type="domain" description="ABC transporter" evidence="5">
    <location>
        <begin position="29"/>
        <end position="256"/>
    </location>
</feature>
<evidence type="ECO:0000313" key="7">
    <source>
        <dbReference type="Proteomes" id="UP001365405"/>
    </source>
</evidence>
<dbReference type="SMART" id="SM00382">
    <property type="entry name" value="AAA"/>
    <property type="match status" value="1"/>
</dbReference>
<dbReference type="GO" id="GO:0005524">
    <property type="term" value="F:ATP binding"/>
    <property type="evidence" value="ECO:0007669"/>
    <property type="project" value="UniProtKB-KW"/>
</dbReference>
<accession>A0ABU9CDH3</accession>
<protein>
    <submittedName>
        <fullName evidence="6">ABC transporter ATP-binding protein</fullName>
    </submittedName>
</protein>
<dbReference type="PANTHER" id="PTHR42939">
    <property type="entry name" value="ABC TRANSPORTER ATP-BINDING PROTEIN ALBC-RELATED"/>
    <property type="match status" value="1"/>
</dbReference>
<dbReference type="Proteomes" id="UP001365405">
    <property type="component" value="Unassembled WGS sequence"/>
</dbReference>
<evidence type="ECO:0000256" key="4">
    <source>
        <dbReference type="ARBA" id="ARBA00022840"/>
    </source>
</evidence>
<evidence type="ECO:0000313" key="6">
    <source>
        <dbReference type="EMBL" id="MEK8049928.1"/>
    </source>
</evidence>
<dbReference type="PROSITE" id="PS00211">
    <property type="entry name" value="ABC_TRANSPORTER_1"/>
    <property type="match status" value="1"/>
</dbReference>
<dbReference type="SUPFAM" id="SSF52540">
    <property type="entry name" value="P-loop containing nucleoside triphosphate hydrolases"/>
    <property type="match status" value="1"/>
</dbReference>
<keyword evidence="1" id="KW-0813">Transport</keyword>
<evidence type="ECO:0000259" key="5">
    <source>
        <dbReference type="PROSITE" id="PS50893"/>
    </source>
</evidence>